<proteinExistence type="predicted"/>
<dbReference type="EMBL" id="NEGB01000005">
    <property type="protein sequence ID" value="OTG64980.1"/>
    <property type="molecule type" value="Genomic_DNA"/>
</dbReference>
<dbReference type="Proteomes" id="UP000242765">
    <property type="component" value="Unassembled WGS sequence"/>
</dbReference>
<comment type="caution">
    <text evidence="1">The sequence shown here is derived from an EMBL/GenBank/DDBJ whole genome shotgun (WGS) entry which is preliminary data.</text>
</comment>
<gene>
    <name evidence="1" type="ORF">B9T28_09265</name>
</gene>
<name>A0A1Y3CEB2_9GAMM</name>
<reference evidence="1 2" key="1">
    <citation type="submission" date="2017-04" db="EMBL/GenBank/DDBJ databases">
        <title>High diversity of culturable Acinetobacter species in natural soil and water ecosystems.</title>
        <authorList>
            <person name="Nemec A."/>
            <person name="Radolfova-Krizova L."/>
        </authorList>
    </citation>
    <scope>NUCLEOTIDE SEQUENCE [LARGE SCALE GENOMIC DNA]</scope>
    <source>
        <strain evidence="1 2">ANC 4999</strain>
    </source>
</reference>
<keyword evidence="2" id="KW-1185">Reference proteome</keyword>
<evidence type="ECO:0000313" key="1">
    <source>
        <dbReference type="EMBL" id="OTG64980.1"/>
    </source>
</evidence>
<accession>A0A1Y3CEB2</accession>
<dbReference type="AlphaFoldDB" id="A0A1Y3CEB2"/>
<protein>
    <submittedName>
        <fullName evidence="1">Uncharacterized protein</fullName>
    </submittedName>
</protein>
<evidence type="ECO:0000313" key="2">
    <source>
        <dbReference type="Proteomes" id="UP000242765"/>
    </source>
</evidence>
<organism evidence="1 2">
    <name type="scientific">Acinetobacter silvestris</name>
    <dbReference type="NCBI Taxonomy" id="1977882"/>
    <lineage>
        <taxon>Bacteria</taxon>
        <taxon>Pseudomonadati</taxon>
        <taxon>Pseudomonadota</taxon>
        <taxon>Gammaproteobacteria</taxon>
        <taxon>Moraxellales</taxon>
        <taxon>Moraxellaceae</taxon>
        <taxon>Acinetobacter</taxon>
    </lineage>
</organism>
<sequence length="71" mass="8609">MYIQQKYKKWNRPQKMPKRRVKKAAIQEYQLNTVLKLEDPIQEVSILKQPPLLIMRPLISLIMKILHVREN</sequence>
<dbReference type="STRING" id="1977882.B9T28_09265"/>